<sequence length="144" mass="15268">MRIINAMPISSITLTIVAFFIQQGCGKEEPAASGILHPEHRHLKQDPAVESSLSMIDGDELTGLSISGSLGCLEYVEIEVATKGIDSKSSKETDSKSSKKGSGLSLSVSGLLLLSYFEYGEIEVATKGIDSKSSKKSSKTKGKD</sequence>
<comment type="caution">
    <text evidence="3">The sequence shown here is derived from an EMBL/GenBank/DDBJ whole genome shotgun (WGS) entry which is preliminary data.</text>
</comment>
<feature type="region of interest" description="Disordered" evidence="1">
    <location>
        <begin position="85"/>
        <end position="104"/>
    </location>
</feature>
<keyword evidence="4" id="KW-1185">Reference proteome</keyword>
<evidence type="ECO:0000256" key="2">
    <source>
        <dbReference type="SAM" id="SignalP"/>
    </source>
</evidence>
<gene>
    <name evidence="3" type="ORF">ACHAW5_010062</name>
</gene>
<dbReference type="AlphaFoldDB" id="A0ABD3QNF3"/>
<evidence type="ECO:0000256" key="1">
    <source>
        <dbReference type="SAM" id="MobiDB-lite"/>
    </source>
</evidence>
<feature type="chain" id="PRO_5044842645" description="Lipoprotein" evidence="2">
    <location>
        <begin position="27"/>
        <end position="144"/>
    </location>
</feature>
<reference evidence="3 4" key="1">
    <citation type="submission" date="2024-10" db="EMBL/GenBank/DDBJ databases">
        <title>Updated reference genomes for cyclostephanoid diatoms.</title>
        <authorList>
            <person name="Roberts W.R."/>
            <person name="Alverson A.J."/>
        </authorList>
    </citation>
    <scope>NUCLEOTIDE SEQUENCE [LARGE SCALE GENOMIC DNA]</scope>
    <source>
        <strain evidence="3 4">AJA276-08</strain>
    </source>
</reference>
<protein>
    <recommendedName>
        <fullName evidence="5">Lipoprotein</fullName>
    </recommendedName>
</protein>
<keyword evidence="2" id="KW-0732">Signal</keyword>
<dbReference type="Proteomes" id="UP001530315">
    <property type="component" value="Unassembled WGS sequence"/>
</dbReference>
<name>A0ABD3QNF3_9STRA</name>
<evidence type="ECO:0000313" key="4">
    <source>
        <dbReference type="Proteomes" id="UP001530315"/>
    </source>
</evidence>
<dbReference type="EMBL" id="JALLAZ020000177">
    <property type="protein sequence ID" value="KAL3801722.1"/>
    <property type="molecule type" value="Genomic_DNA"/>
</dbReference>
<proteinExistence type="predicted"/>
<feature type="compositionally biased region" description="Basic and acidic residues" evidence="1">
    <location>
        <begin position="85"/>
        <end position="97"/>
    </location>
</feature>
<feature type="signal peptide" evidence="2">
    <location>
        <begin position="1"/>
        <end position="26"/>
    </location>
</feature>
<evidence type="ECO:0000313" key="3">
    <source>
        <dbReference type="EMBL" id="KAL3801722.1"/>
    </source>
</evidence>
<organism evidence="3 4">
    <name type="scientific">Stephanodiscus triporus</name>
    <dbReference type="NCBI Taxonomy" id="2934178"/>
    <lineage>
        <taxon>Eukaryota</taxon>
        <taxon>Sar</taxon>
        <taxon>Stramenopiles</taxon>
        <taxon>Ochrophyta</taxon>
        <taxon>Bacillariophyta</taxon>
        <taxon>Coscinodiscophyceae</taxon>
        <taxon>Thalassiosirophycidae</taxon>
        <taxon>Stephanodiscales</taxon>
        <taxon>Stephanodiscaceae</taxon>
        <taxon>Stephanodiscus</taxon>
    </lineage>
</organism>
<evidence type="ECO:0008006" key="5">
    <source>
        <dbReference type="Google" id="ProtNLM"/>
    </source>
</evidence>
<accession>A0ABD3QNF3</accession>